<dbReference type="GO" id="GO:0008270">
    <property type="term" value="F:zinc ion binding"/>
    <property type="evidence" value="ECO:0007669"/>
    <property type="project" value="UniProtKB-KW"/>
</dbReference>
<dbReference type="Gene3D" id="3.30.70.270">
    <property type="match status" value="1"/>
</dbReference>
<feature type="compositionally biased region" description="Polar residues" evidence="9">
    <location>
        <begin position="547"/>
        <end position="564"/>
    </location>
</feature>
<evidence type="ECO:0000256" key="4">
    <source>
        <dbReference type="ARBA" id="ARBA00022763"/>
    </source>
</evidence>
<dbReference type="PANTHER" id="PTHR45873">
    <property type="entry name" value="DNA POLYMERASE ETA"/>
    <property type="match status" value="1"/>
</dbReference>
<evidence type="ECO:0000256" key="1">
    <source>
        <dbReference type="ARBA" id="ARBA00004123"/>
    </source>
</evidence>
<dbReference type="GO" id="GO:0070987">
    <property type="term" value="P:error-free translesion synthesis"/>
    <property type="evidence" value="ECO:0007669"/>
    <property type="project" value="UniProtKB-ARBA"/>
</dbReference>
<keyword evidence="8" id="KW-0539">Nucleus</keyword>
<keyword evidence="13" id="KW-1185">Reference proteome</keyword>
<sequence>MVLRKHFEQLKTPQSWQSPLAVIAHIDLDAFYAQCLQVRGGYDPTEPLGCRQWNALIAINYPARKYGLKRGVSCDEARALCPSIHLPHVATFKKGETTWAFHESPDANNYKVSLDFFRLESRKIFELFKKHFAQIEKAGIDEAFIDLGPEVYTQVCCSEKYKQTLLSDSDEIEITHDELIDIGAELVKVVRLHIHEELKYTCSAGISFNKQISKLASGYNKPFNQTTVTRDSMNEFLSNFEITDVWGWGGKIGKEVVQKLPADINKVEGEKYDQFAYIRTLTLDSLVSSLDDDFQLATSLYKTVRGNYTSEVKSRTIIKSMNAVKDFRKLTHLKNMGDVIDWLKVFSADLTLRIQNLRDDLQTTIVPKTVVVKHSGSGVRSKQKPLNVNGFSVDEIGQQILLQSTEIAKELISFPCGYLAVEITGLYEQPKEQLNFKRADPKKRSYDELLDSKSPTTPTKVKFNNMKPSNDGTLKLFFDENKHAKETEESKDGQDTDNYFQCTECGKQIILSEMFDHEDWHFAKRIRNQELVEVADKSNKSPCKLNYSHNTSDSTKNPQNTTPNVEVKAEAPSKKGNQRSILEFYKK</sequence>
<keyword evidence="2" id="KW-0808">Transferase</keyword>
<dbReference type="Gene3D" id="3.30.1490.100">
    <property type="entry name" value="DNA polymerase, Y-family, little finger domain"/>
    <property type="match status" value="1"/>
</dbReference>
<dbReference type="InterPro" id="IPR052230">
    <property type="entry name" value="DNA_polymerase_eta"/>
</dbReference>
<keyword evidence="6" id="KW-0862">Zinc</keyword>
<keyword evidence="12" id="KW-0548">Nucleotidyltransferase</keyword>
<dbReference type="GO" id="GO:0006281">
    <property type="term" value="P:DNA repair"/>
    <property type="evidence" value="ECO:0007669"/>
    <property type="project" value="UniProtKB-KW"/>
</dbReference>
<accession>A0AAV5RK24</accession>
<evidence type="ECO:0000259" key="10">
    <source>
        <dbReference type="PROSITE" id="PS50173"/>
    </source>
</evidence>
<comment type="caution">
    <text evidence="12">The sequence shown here is derived from an EMBL/GenBank/DDBJ whole genome shotgun (WGS) entry which is preliminary data.</text>
</comment>
<feature type="region of interest" description="Disordered" evidence="9">
    <location>
        <begin position="540"/>
        <end position="587"/>
    </location>
</feature>
<keyword evidence="4" id="KW-0227">DNA damage</keyword>
<dbReference type="InterPro" id="IPR041298">
    <property type="entry name" value="UBZ3"/>
</dbReference>
<keyword evidence="3" id="KW-0479">Metal-binding</keyword>
<dbReference type="Pfam" id="PF00817">
    <property type="entry name" value="IMS"/>
    <property type="match status" value="1"/>
</dbReference>
<comment type="subcellular location">
    <subcellularLocation>
        <location evidence="1">Nucleus</location>
    </subcellularLocation>
</comment>
<evidence type="ECO:0000256" key="8">
    <source>
        <dbReference type="ARBA" id="ARBA00023242"/>
    </source>
</evidence>
<dbReference type="GO" id="GO:0007064">
    <property type="term" value="P:mitotic sister chromatid cohesion"/>
    <property type="evidence" value="ECO:0007669"/>
    <property type="project" value="UniProtKB-ARBA"/>
</dbReference>
<dbReference type="GO" id="GO:0005634">
    <property type="term" value="C:nucleus"/>
    <property type="evidence" value="ECO:0007669"/>
    <property type="project" value="UniProtKB-SubCell"/>
</dbReference>
<dbReference type="FunFam" id="3.40.1170.60:FF:000008">
    <property type="entry name" value="DNA polymerase eta subunit"/>
    <property type="match status" value="1"/>
</dbReference>
<name>A0AAV5RK24_STABA</name>
<dbReference type="GO" id="GO:0005657">
    <property type="term" value="C:replication fork"/>
    <property type="evidence" value="ECO:0007669"/>
    <property type="project" value="UniProtKB-ARBA"/>
</dbReference>
<dbReference type="Gene3D" id="3.40.1170.60">
    <property type="match status" value="1"/>
</dbReference>
<dbReference type="AlphaFoldDB" id="A0AAV5RK24"/>
<dbReference type="SUPFAM" id="SSF56672">
    <property type="entry name" value="DNA/RNA polymerases"/>
    <property type="match status" value="1"/>
</dbReference>
<gene>
    <name evidence="12" type="ORF">DASB73_020310</name>
</gene>
<evidence type="ECO:0000259" key="11">
    <source>
        <dbReference type="PROSITE" id="PS51907"/>
    </source>
</evidence>
<dbReference type="Pfam" id="PF18439">
    <property type="entry name" value="zf_UBZ"/>
    <property type="match status" value="1"/>
</dbReference>
<evidence type="ECO:0000256" key="7">
    <source>
        <dbReference type="ARBA" id="ARBA00023204"/>
    </source>
</evidence>
<protein>
    <submittedName>
        <fullName evidence="12">DNA-directed DNA polymerase eta</fullName>
    </submittedName>
</protein>
<evidence type="ECO:0000313" key="12">
    <source>
        <dbReference type="EMBL" id="GMM51073.1"/>
    </source>
</evidence>
<dbReference type="InterPro" id="IPR036775">
    <property type="entry name" value="DNA_pol_Y-fam_lit_finger_sf"/>
</dbReference>
<evidence type="ECO:0000256" key="3">
    <source>
        <dbReference type="ARBA" id="ARBA00022723"/>
    </source>
</evidence>
<dbReference type="InterPro" id="IPR043128">
    <property type="entry name" value="Rev_trsase/Diguanyl_cyclase"/>
</dbReference>
<dbReference type="GO" id="GO:0035861">
    <property type="term" value="C:site of double-strand break"/>
    <property type="evidence" value="ECO:0007669"/>
    <property type="project" value="TreeGrafter"/>
</dbReference>
<keyword evidence="7" id="KW-0234">DNA repair</keyword>
<evidence type="ECO:0000256" key="6">
    <source>
        <dbReference type="ARBA" id="ARBA00022833"/>
    </source>
</evidence>
<dbReference type="InterPro" id="IPR001126">
    <property type="entry name" value="UmuC"/>
</dbReference>
<dbReference type="PANTHER" id="PTHR45873:SF1">
    <property type="entry name" value="DNA POLYMERASE ETA"/>
    <property type="match status" value="1"/>
</dbReference>
<proteinExistence type="predicted"/>
<dbReference type="GO" id="GO:0009314">
    <property type="term" value="P:response to radiation"/>
    <property type="evidence" value="ECO:0007669"/>
    <property type="project" value="TreeGrafter"/>
</dbReference>
<dbReference type="GO" id="GO:0042276">
    <property type="term" value="P:error-prone translesion synthesis"/>
    <property type="evidence" value="ECO:0007669"/>
    <property type="project" value="TreeGrafter"/>
</dbReference>
<feature type="domain" description="UmuC" evidence="10">
    <location>
        <begin position="23"/>
        <end position="249"/>
    </location>
</feature>
<dbReference type="GO" id="GO:0003684">
    <property type="term" value="F:damaged DNA binding"/>
    <property type="evidence" value="ECO:0007669"/>
    <property type="project" value="InterPro"/>
</dbReference>
<dbReference type="SUPFAM" id="SSF100879">
    <property type="entry name" value="Lesion bypass DNA polymerase (Y-family), little finger domain"/>
    <property type="match status" value="1"/>
</dbReference>
<keyword evidence="12" id="KW-0239">DNA-directed DNA polymerase</keyword>
<dbReference type="PROSITE" id="PS51907">
    <property type="entry name" value="ZF_UBZ3"/>
    <property type="match status" value="1"/>
</dbReference>
<evidence type="ECO:0000256" key="5">
    <source>
        <dbReference type="ARBA" id="ARBA00022771"/>
    </source>
</evidence>
<dbReference type="PIRSF" id="PIRSF036603">
    <property type="entry name" value="DPol_eta"/>
    <property type="match status" value="1"/>
</dbReference>
<dbReference type="EMBL" id="BTGC01000003">
    <property type="protein sequence ID" value="GMM51073.1"/>
    <property type="molecule type" value="Genomic_DNA"/>
</dbReference>
<organism evidence="12 13">
    <name type="scientific">Starmerella bacillaris</name>
    <name type="common">Yeast</name>
    <name type="synonym">Candida zemplinina</name>
    <dbReference type="NCBI Taxonomy" id="1247836"/>
    <lineage>
        <taxon>Eukaryota</taxon>
        <taxon>Fungi</taxon>
        <taxon>Dikarya</taxon>
        <taxon>Ascomycota</taxon>
        <taxon>Saccharomycotina</taxon>
        <taxon>Dipodascomycetes</taxon>
        <taxon>Dipodascales</taxon>
        <taxon>Trichomonascaceae</taxon>
        <taxon>Starmerella</taxon>
    </lineage>
</organism>
<evidence type="ECO:0000256" key="9">
    <source>
        <dbReference type="SAM" id="MobiDB-lite"/>
    </source>
</evidence>
<dbReference type="GO" id="GO:0003887">
    <property type="term" value="F:DNA-directed DNA polymerase activity"/>
    <property type="evidence" value="ECO:0007669"/>
    <property type="project" value="UniProtKB-KW"/>
</dbReference>
<feature type="domain" description="UBZ3-type" evidence="11">
    <location>
        <begin position="495"/>
        <end position="529"/>
    </location>
</feature>
<evidence type="ECO:0000256" key="2">
    <source>
        <dbReference type="ARBA" id="ARBA00022679"/>
    </source>
</evidence>
<dbReference type="PROSITE" id="PS50173">
    <property type="entry name" value="UMUC"/>
    <property type="match status" value="1"/>
</dbReference>
<evidence type="ECO:0000313" key="13">
    <source>
        <dbReference type="Proteomes" id="UP001362899"/>
    </source>
</evidence>
<dbReference type="Proteomes" id="UP001362899">
    <property type="component" value="Unassembled WGS sequence"/>
</dbReference>
<dbReference type="InterPro" id="IPR043502">
    <property type="entry name" value="DNA/RNA_pol_sf"/>
</dbReference>
<keyword evidence="5" id="KW-0863">Zinc-finger</keyword>
<reference evidence="12 13" key="1">
    <citation type="journal article" date="2023" name="Elife">
        <title>Identification of key yeast species and microbe-microbe interactions impacting larval growth of Drosophila in the wild.</title>
        <authorList>
            <person name="Mure A."/>
            <person name="Sugiura Y."/>
            <person name="Maeda R."/>
            <person name="Honda K."/>
            <person name="Sakurai N."/>
            <person name="Takahashi Y."/>
            <person name="Watada M."/>
            <person name="Katoh T."/>
            <person name="Gotoh A."/>
            <person name="Gotoh Y."/>
            <person name="Taniguchi I."/>
            <person name="Nakamura K."/>
            <person name="Hayashi T."/>
            <person name="Katayama T."/>
            <person name="Uemura T."/>
            <person name="Hattori Y."/>
        </authorList>
    </citation>
    <scope>NUCLEOTIDE SEQUENCE [LARGE SCALE GENOMIC DNA]</scope>
    <source>
        <strain evidence="12 13">SB-73</strain>
    </source>
</reference>